<dbReference type="CDD" id="cd00508">
    <property type="entry name" value="MopB_CT_Fdh-Nap-like"/>
    <property type="match status" value="1"/>
</dbReference>
<dbReference type="PANTHER" id="PTHR43105:SF14">
    <property type="entry name" value="FORMATE DEHYDROGENASE H"/>
    <property type="match status" value="1"/>
</dbReference>
<dbReference type="EMBL" id="BARS01018701">
    <property type="protein sequence ID" value="GAF97316.1"/>
    <property type="molecule type" value="Genomic_DNA"/>
</dbReference>
<protein>
    <recommendedName>
        <fullName evidence="2">Molybdopterin dinucleotide-binding domain-containing protein</fullName>
    </recommendedName>
</protein>
<evidence type="ECO:0000259" key="2">
    <source>
        <dbReference type="Pfam" id="PF01568"/>
    </source>
</evidence>
<dbReference type="GO" id="GO:0022904">
    <property type="term" value="P:respiratory electron transport chain"/>
    <property type="evidence" value="ECO:0007669"/>
    <property type="project" value="TreeGrafter"/>
</dbReference>
<dbReference type="InterPro" id="IPR050123">
    <property type="entry name" value="Prok_molybdopt-oxidoreductase"/>
</dbReference>
<feature type="non-terminal residue" evidence="3">
    <location>
        <position position="1"/>
    </location>
</feature>
<dbReference type="GO" id="GO:0003954">
    <property type="term" value="F:NADH dehydrogenase activity"/>
    <property type="evidence" value="ECO:0007669"/>
    <property type="project" value="TreeGrafter"/>
</dbReference>
<accession>X0UDB7</accession>
<dbReference type="GO" id="GO:0016020">
    <property type="term" value="C:membrane"/>
    <property type="evidence" value="ECO:0007669"/>
    <property type="project" value="TreeGrafter"/>
</dbReference>
<dbReference type="AlphaFoldDB" id="X0UDB7"/>
<dbReference type="Gene3D" id="2.40.40.20">
    <property type="match status" value="1"/>
</dbReference>
<feature type="domain" description="Molybdopterin dinucleotide-binding" evidence="2">
    <location>
        <begin position="56"/>
        <end position="161"/>
    </location>
</feature>
<sequence length="172" mass="18503">QLAKGMDYPMLYSSPQQVMDEIEGLVPKAQFPSGPGRFLPVDYVPESPSSRDGYPFTLLAGTTLYQFGTGSRTSRSSRLSKFSPKAFVEVSEPDAESLGINDGDMVKVVSPVDEVTAAAKVTDALSQGMIFMPVSFPESPVNGLFDIVLDPGTKTPALKTCLVRLERIANHG</sequence>
<reference evidence="3" key="1">
    <citation type="journal article" date="2014" name="Front. Microbiol.">
        <title>High frequency of phylogenetically diverse reductive dehalogenase-homologous genes in deep subseafloor sedimentary metagenomes.</title>
        <authorList>
            <person name="Kawai M."/>
            <person name="Futagami T."/>
            <person name="Toyoda A."/>
            <person name="Takaki Y."/>
            <person name="Nishi S."/>
            <person name="Hori S."/>
            <person name="Arai W."/>
            <person name="Tsubouchi T."/>
            <person name="Morono Y."/>
            <person name="Uchiyama I."/>
            <person name="Ito T."/>
            <person name="Fujiyama A."/>
            <person name="Inagaki F."/>
            <person name="Takami H."/>
        </authorList>
    </citation>
    <scope>NUCLEOTIDE SEQUENCE</scope>
    <source>
        <strain evidence="3">Expedition CK06-06</strain>
    </source>
</reference>
<evidence type="ECO:0000256" key="1">
    <source>
        <dbReference type="ARBA" id="ARBA00023002"/>
    </source>
</evidence>
<dbReference type="GO" id="GO:0043546">
    <property type="term" value="F:molybdopterin cofactor binding"/>
    <property type="evidence" value="ECO:0007669"/>
    <property type="project" value="InterPro"/>
</dbReference>
<comment type="caution">
    <text evidence="3">The sequence shown here is derived from an EMBL/GenBank/DDBJ whole genome shotgun (WGS) entry which is preliminary data.</text>
</comment>
<dbReference type="SUPFAM" id="SSF50692">
    <property type="entry name" value="ADC-like"/>
    <property type="match status" value="1"/>
</dbReference>
<dbReference type="PANTHER" id="PTHR43105">
    <property type="entry name" value="RESPIRATORY NITRATE REDUCTASE"/>
    <property type="match status" value="1"/>
</dbReference>
<gene>
    <name evidence="3" type="ORF">S01H1_30391</name>
</gene>
<dbReference type="InterPro" id="IPR006657">
    <property type="entry name" value="MoPterin_dinucl-bd_dom"/>
</dbReference>
<proteinExistence type="predicted"/>
<dbReference type="Pfam" id="PF01568">
    <property type="entry name" value="Molydop_binding"/>
    <property type="match status" value="1"/>
</dbReference>
<evidence type="ECO:0000313" key="3">
    <source>
        <dbReference type="EMBL" id="GAF97316.1"/>
    </source>
</evidence>
<organism evidence="3">
    <name type="scientific">marine sediment metagenome</name>
    <dbReference type="NCBI Taxonomy" id="412755"/>
    <lineage>
        <taxon>unclassified sequences</taxon>
        <taxon>metagenomes</taxon>
        <taxon>ecological metagenomes</taxon>
    </lineage>
</organism>
<name>X0UDB7_9ZZZZ</name>
<keyword evidence="1" id="KW-0560">Oxidoreductase</keyword>
<dbReference type="InterPro" id="IPR009010">
    <property type="entry name" value="Asp_de-COase-like_dom_sf"/>
</dbReference>